<evidence type="ECO:0000259" key="3">
    <source>
        <dbReference type="Pfam" id="PF07859"/>
    </source>
</evidence>
<accession>A0A1E3T7R7</accession>
<dbReference type="Gene3D" id="3.40.50.1820">
    <property type="entry name" value="alpha/beta hydrolase"/>
    <property type="match status" value="1"/>
</dbReference>
<dbReference type="OrthoDB" id="3181909at2"/>
<dbReference type="RefSeq" id="WP_069398584.1">
    <property type="nucleotide sequence ID" value="NZ_JACKTB010000022.1"/>
</dbReference>
<dbReference type="InterPro" id="IPR013094">
    <property type="entry name" value="AB_hydrolase_3"/>
</dbReference>
<dbReference type="PANTHER" id="PTHR48081">
    <property type="entry name" value="AB HYDROLASE SUPERFAMILY PROTEIN C4A8.06C"/>
    <property type="match status" value="1"/>
</dbReference>
<dbReference type="Proteomes" id="UP000094224">
    <property type="component" value="Unassembled WGS sequence"/>
</dbReference>
<dbReference type="GO" id="GO:0016787">
    <property type="term" value="F:hydrolase activity"/>
    <property type="evidence" value="ECO:0007669"/>
    <property type="project" value="UniProtKB-KW"/>
</dbReference>
<evidence type="ECO:0000256" key="1">
    <source>
        <dbReference type="ARBA" id="ARBA00010515"/>
    </source>
</evidence>
<evidence type="ECO:0000313" key="4">
    <source>
        <dbReference type="EMBL" id="ODR10420.1"/>
    </source>
</evidence>
<proteinExistence type="inferred from homology"/>
<name>A0A1E3T7R7_9MYCO</name>
<dbReference type="InterPro" id="IPR029058">
    <property type="entry name" value="AB_hydrolase_fold"/>
</dbReference>
<evidence type="ECO:0000313" key="5">
    <source>
        <dbReference type="Proteomes" id="UP000094224"/>
    </source>
</evidence>
<comment type="caution">
    <text evidence="4">The sequence shown here is derived from an EMBL/GenBank/DDBJ whole genome shotgun (WGS) entry which is preliminary data.</text>
</comment>
<dbReference type="EMBL" id="MIHC01000002">
    <property type="protein sequence ID" value="ODR10420.1"/>
    <property type="molecule type" value="Genomic_DNA"/>
</dbReference>
<gene>
    <name evidence="4" type="ORF">BHQ21_01670</name>
</gene>
<feature type="domain" description="Alpha/beta hydrolase fold-3" evidence="3">
    <location>
        <begin position="138"/>
        <end position="345"/>
    </location>
</feature>
<dbReference type="InterPro" id="IPR050300">
    <property type="entry name" value="GDXG_lipolytic_enzyme"/>
</dbReference>
<keyword evidence="2" id="KW-0378">Hydrolase</keyword>
<dbReference type="AlphaFoldDB" id="A0A1E3T7R7"/>
<organism evidence="4 5">
    <name type="scientific">Mycobacterium sherrisii</name>
    <dbReference type="NCBI Taxonomy" id="243061"/>
    <lineage>
        <taxon>Bacteria</taxon>
        <taxon>Bacillati</taxon>
        <taxon>Actinomycetota</taxon>
        <taxon>Actinomycetes</taxon>
        <taxon>Mycobacteriales</taxon>
        <taxon>Mycobacteriaceae</taxon>
        <taxon>Mycobacterium</taxon>
        <taxon>Mycobacterium simiae complex</taxon>
    </lineage>
</organism>
<protein>
    <submittedName>
        <fullName evidence="4">Lipase</fullName>
    </submittedName>
</protein>
<dbReference type="SUPFAM" id="SSF53474">
    <property type="entry name" value="alpha/beta-Hydrolases"/>
    <property type="match status" value="1"/>
</dbReference>
<dbReference type="STRING" id="243061.AWC25_13315"/>
<comment type="similarity">
    <text evidence="1">Belongs to the 'GDXG' lipolytic enzyme family.</text>
</comment>
<keyword evidence="5" id="KW-1185">Reference proteome</keyword>
<dbReference type="Pfam" id="PF07859">
    <property type="entry name" value="Abhydrolase_3"/>
    <property type="match status" value="1"/>
</dbReference>
<evidence type="ECO:0000256" key="2">
    <source>
        <dbReference type="ARBA" id="ARBA00022801"/>
    </source>
</evidence>
<dbReference type="PANTHER" id="PTHR48081:SF8">
    <property type="entry name" value="ALPHA_BETA HYDROLASE FOLD-3 DOMAIN-CONTAINING PROTEIN-RELATED"/>
    <property type="match status" value="1"/>
</dbReference>
<dbReference type="FunFam" id="3.40.50.1820:FF:000089">
    <property type="entry name" value="Alpha/beta hydrolase"/>
    <property type="match status" value="1"/>
</dbReference>
<reference evidence="5" key="1">
    <citation type="submission" date="2016-09" db="EMBL/GenBank/DDBJ databases">
        <authorList>
            <person name="Greninger A.L."/>
            <person name="Jerome K.R."/>
            <person name="Mcnair B."/>
            <person name="Wallis C."/>
            <person name="Fang F."/>
        </authorList>
    </citation>
    <scope>NUCLEOTIDE SEQUENCE [LARGE SCALE GENOMIC DNA]</scope>
    <source>
        <strain evidence="5">BC1_M4</strain>
    </source>
</reference>
<sequence>MTQSLPGAPEVGLGARRGSTRWADRVQDAVTTVGVKAIPWIPTPAKRVMFAGRAIIIDGNTLDPTLQLMLSGLRLGGIDGLVVDSDPAASRTQLRQSMLALPGPQIHVTVDELTLPGPAGPIPARHYRPASGVATDLLVFYHGGGWVLGDLDTADALCRLTSRDAGVHVLSVGYRLAPEHPAPAGLDDAYAAYRWACEHAAELGAVPGRVAVGGDSAGGNLAAVVCQLARDEGGPAPLLQWLMYPRTDFTAYTRSLSLFVRGFLLTKRDIDWFSDQYLKGTGIDLTDPRVSPAYAESLSGLAPALIAVAGFDPLRDEGQRYAAALQEAGTPVDLRYLGSLTHGFASLFQLGGDSAAATSDLISALRAHLSRA</sequence>